<dbReference type="Pfam" id="PF07221">
    <property type="entry name" value="GlcNAc_2-epim"/>
    <property type="match status" value="1"/>
</dbReference>
<dbReference type="PANTHER" id="PTHR15108">
    <property type="entry name" value="N-ACYLGLUCOSAMINE-2-EPIMERASE"/>
    <property type="match status" value="1"/>
</dbReference>
<dbReference type="Gene3D" id="1.50.10.10">
    <property type="match status" value="1"/>
</dbReference>
<sequence length="138" mass="15522">MILEAAQVLADEILTGSVTDATARIAIASLEGYQKDGSMIYEVKNNGEADRDRHWWVQAETLVGLLYLGRYHNYSSALTLASKTLSYITGNLVDKTNGEWFWSVREDGSVNKADDKAGFWKCPYHNSRMCIEALELLR</sequence>
<gene>
    <name evidence="3" type="primary">bfce_6</name>
    <name evidence="3" type="ORF">SDC9_174712</name>
</gene>
<dbReference type="InterPro" id="IPR012341">
    <property type="entry name" value="6hp_glycosidase-like_sf"/>
</dbReference>
<dbReference type="EMBL" id="VSSQ01077108">
    <property type="protein sequence ID" value="MPN27282.1"/>
    <property type="molecule type" value="Genomic_DNA"/>
</dbReference>
<dbReference type="SUPFAM" id="SSF48208">
    <property type="entry name" value="Six-hairpin glycosidases"/>
    <property type="match status" value="1"/>
</dbReference>
<dbReference type="EC" id="5.1.3.11" evidence="3"/>
<comment type="caution">
    <text evidence="3">The sequence shown here is derived from an EMBL/GenBank/DDBJ whole genome shotgun (WGS) entry which is preliminary data.</text>
</comment>
<dbReference type="InterPro" id="IPR008928">
    <property type="entry name" value="6-hairpin_glycosidase_sf"/>
</dbReference>
<dbReference type="GO" id="GO:0047736">
    <property type="term" value="F:cellobiose epimerase activity"/>
    <property type="evidence" value="ECO:0007669"/>
    <property type="project" value="UniProtKB-EC"/>
</dbReference>
<comment type="similarity">
    <text evidence="1">Belongs to the N-acylglucosamine 2-epimerase family.</text>
</comment>
<protein>
    <submittedName>
        <fullName evidence="3">Cellobiose 2-epimerase</fullName>
        <ecNumber evidence="3">5.1.3.11</ecNumber>
    </submittedName>
</protein>
<keyword evidence="2 3" id="KW-0413">Isomerase</keyword>
<name>A0A645GN21_9ZZZZ</name>
<proteinExistence type="inferred from homology"/>
<dbReference type="AlphaFoldDB" id="A0A645GN21"/>
<dbReference type="GO" id="GO:0005975">
    <property type="term" value="P:carbohydrate metabolic process"/>
    <property type="evidence" value="ECO:0007669"/>
    <property type="project" value="InterPro"/>
</dbReference>
<evidence type="ECO:0000256" key="2">
    <source>
        <dbReference type="ARBA" id="ARBA00023235"/>
    </source>
</evidence>
<reference evidence="3" key="1">
    <citation type="submission" date="2019-08" db="EMBL/GenBank/DDBJ databases">
        <authorList>
            <person name="Kucharzyk K."/>
            <person name="Murdoch R.W."/>
            <person name="Higgins S."/>
            <person name="Loffler F."/>
        </authorList>
    </citation>
    <scope>NUCLEOTIDE SEQUENCE</scope>
</reference>
<evidence type="ECO:0000313" key="3">
    <source>
        <dbReference type="EMBL" id="MPN27282.1"/>
    </source>
</evidence>
<evidence type="ECO:0000256" key="1">
    <source>
        <dbReference type="ARBA" id="ARBA00008558"/>
    </source>
</evidence>
<organism evidence="3">
    <name type="scientific">bioreactor metagenome</name>
    <dbReference type="NCBI Taxonomy" id="1076179"/>
    <lineage>
        <taxon>unclassified sequences</taxon>
        <taxon>metagenomes</taxon>
        <taxon>ecological metagenomes</taxon>
    </lineage>
</organism>
<dbReference type="InterPro" id="IPR010819">
    <property type="entry name" value="AGE/CE"/>
</dbReference>
<accession>A0A645GN21</accession>